<name>A0AAE0KUY3_9CHLO</name>
<comment type="caution">
    <text evidence="3">The sequence shown here is derived from an EMBL/GenBank/DDBJ whole genome shotgun (WGS) entry which is preliminary data.</text>
</comment>
<dbReference type="EMBL" id="LGRX02016898">
    <property type="protein sequence ID" value="KAK3261425.1"/>
    <property type="molecule type" value="Genomic_DNA"/>
</dbReference>
<dbReference type="Gene3D" id="3.40.50.12780">
    <property type="entry name" value="N-terminal domain of ligase-like"/>
    <property type="match status" value="1"/>
</dbReference>
<evidence type="ECO:0000259" key="2">
    <source>
        <dbReference type="Pfam" id="PF00501"/>
    </source>
</evidence>
<dbReference type="Proteomes" id="UP001190700">
    <property type="component" value="Unassembled WGS sequence"/>
</dbReference>
<keyword evidence="1" id="KW-0472">Membrane</keyword>
<dbReference type="GO" id="GO:0031956">
    <property type="term" value="F:medium-chain fatty acid-CoA ligase activity"/>
    <property type="evidence" value="ECO:0007669"/>
    <property type="project" value="TreeGrafter"/>
</dbReference>
<accession>A0AAE0KUY3</accession>
<dbReference type="PANTHER" id="PTHR43201:SF32">
    <property type="entry name" value="2-SUCCINYLBENZOATE--COA LIGASE, CHLOROPLASTIC_PEROXISOMAL"/>
    <property type="match status" value="1"/>
</dbReference>
<dbReference type="GO" id="GO:0006631">
    <property type="term" value="P:fatty acid metabolic process"/>
    <property type="evidence" value="ECO:0007669"/>
    <property type="project" value="TreeGrafter"/>
</dbReference>
<dbReference type="SUPFAM" id="SSF56801">
    <property type="entry name" value="Acetyl-CoA synthetase-like"/>
    <property type="match status" value="1"/>
</dbReference>
<feature type="transmembrane region" description="Helical" evidence="1">
    <location>
        <begin position="59"/>
        <end position="85"/>
    </location>
</feature>
<keyword evidence="1" id="KW-1133">Transmembrane helix</keyword>
<dbReference type="AlphaFoldDB" id="A0AAE0KUY3"/>
<dbReference type="PANTHER" id="PTHR43201">
    <property type="entry name" value="ACYL-COA SYNTHETASE"/>
    <property type="match status" value="1"/>
</dbReference>
<feature type="non-terminal residue" evidence="3">
    <location>
        <position position="234"/>
    </location>
</feature>
<sequence length="234" mass="25104">MQGAHICHALRAWNQIPEKRISVCEKRELTSSQFNRNVASLSRALRQQLREQHQGSKPVIVAIIALNTDFFLTALLAIVAAGAVAAPLNWRASSTEISEFLTRCGVALLAYDGAQTELVKNLQRSGLSLALPPLFLGEAEEAVPAGGTHIKTFTQACILQPNALVESFHNSEGTAILCSTSGTTGRAKSAVLSHSAMVSQSLAKLAMVQYREQDVYLHLSPMFHVGGLSSALAI</sequence>
<evidence type="ECO:0000313" key="3">
    <source>
        <dbReference type="EMBL" id="KAK3261425.1"/>
    </source>
</evidence>
<reference evidence="3 4" key="1">
    <citation type="journal article" date="2015" name="Genome Biol. Evol.">
        <title>Comparative Genomics of a Bacterivorous Green Alga Reveals Evolutionary Causalities and Consequences of Phago-Mixotrophic Mode of Nutrition.</title>
        <authorList>
            <person name="Burns J.A."/>
            <person name="Paasch A."/>
            <person name="Narechania A."/>
            <person name="Kim E."/>
        </authorList>
    </citation>
    <scope>NUCLEOTIDE SEQUENCE [LARGE SCALE GENOMIC DNA]</scope>
    <source>
        <strain evidence="3 4">PLY_AMNH</strain>
    </source>
</reference>
<proteinExistence type="predicted"/>
<evidence type="ECO:0000256" key="1">
    <source>
        <dbReference type="SAM" id="Phobius"/>
    </source>
</evidence>
<dbReference type="InterPro" id="IPR000873">
    <property type="entry name" value="AMP-dep_synth/lig_dom"/>
</dbReference>
<protein>
    <recommendedName>
        <fullName evidence="2">AMP-dependent synthetase/ligase domain-containing protein</fullName>
    </recommendedName>
</protein>
<evidence type="ECO:0000313" key="4">
    <source>
        <dbReference type="Proteomes" id="UP001190700"/>
    </source>
</evidence>
<organism evidence="3 4">
    <name type="scientific">Cymbomonas tetramitiformis</name>
    <dbReference type="NCBI Taxonomy" id="36881"/>
    <lineage>
        <taxon>Eukaryota</taxon>
        <taxon>Viridiplantae</taxon>
        <taxon>Chlorophyta</taxon>
        <taxon>Pyramimonadophyceae</taxon>
        <taxon>Pyramimonadales</taxon>
        <taxon>Pyramimonadaceae</taxon>
        <taxon>Cymbomonas</taxon>
    </lineage>
</organism>
<dbReference type="InterPro" id="IPR042099">
    <property type="entry name" value="ANL_N_sf"/>
</dbReference>
<keyword evidence="4" id="KW-1185">Reference proteome</keyword>
<gene>
    <name evidence="3" type="ORF">CYMTET_29665</name>
</gene>
<keyword evidence="1" id="KW-0812">Transmembrane</keyword>
<dbReference type="Pfam" id="PF00501">
    <property type="entry name" value="AMP-binding"/>
    <property type="match status" value="1"/>
</dbReference>
<feature type="domain" description="AMP-dependent synthetase/ligase" evidence="2">
    <location>
        <begin position="12"/>
        <end position="230"/>
    </location>
</feature>